<dbReference type="PhylomeDB" id="T1IZT3"/>
<dbReference type="GO" id="GO:0045505">
    <property type="term" value="F:dynein intermediate chain binding"/>
    <property type="evidence" value="ECO:0007669"/>
    <property type="project" value="TreeGrafter"/>
</dbReference>
<dbReference type="CDD" id="cd21459">
    <property type="entry name" value="DLC-like_TCTEX1D2"/>
    <property type="match status" value="1"/>
</dbReference>
<accession>T1IZT3</accession>
<dbReference type="PANTHER" id="PTHR21255">
    <property type="entry name" value="T-COMPLEX-ASSOCIATED-TESTIS-EXPRESSED 1/ DYNEIN LIGHT CHAIN"/>
    <property type="match status" value="1"/>
</dbReference>
<protein>
    <recommendedName>
        <fullName evidence="4">Tctex1 domain-containing protein 2</fullName>
    </recommendedName>
</protein>
<dbReference type="Pfam" id="PF03645">
    <property type="entry name" value="Tctex-1"/>
    <property type="match status" value="1"/>
</dbReference>
<keyword evidence="3" id="KW-1185">Reference proteome</keyword>
<dbReference type="AlphaFoldDB" id="T1IZT3"/>
<comment type="similarity">
    <text evidence="1">Belongs to the dynein light chain Tctex-type family.</text>
</comment>
<dbReference type="EnsemblMetazoa" id="SMAR006768-RA">
    <property type="protein sequence ID" value="SMAR006768-PA"/>
    <property type="gene ID" value="SMAR006768"/>
</dbReference>
<dbReference type="STRING" id="126957.T1IZT3"/>
<dbReference type="EMBL" id="JH431723">
    <property type="status" value="NOT_ANNOTATED_CDS"/>
    <property type="molecule type" value="Genomic_DNA"/>
</dbReference>
<dbReference type="GO" id="GO:0007018">
    <property type="term" value="P:microtubule-based movement"/>
    <property type="evidence" value="ECO:0007669"/>
    <property type="project" value="TreeGrafter"/>
</dbReference>
<dbReference type="HOGENOM" id="CLU_097204_8_1_1"/>
<reference evidence="2" key="2">
    <citation type="submission" date="2015-02" db="UniProtKB">
        <authorList>
            <consortium name="EnsemblMetazoa"/>
        </authorList>
    </citation>
    <scope>IDENTIFICATION</scope>
</reference>
<evidence type="ECO:0000313" key="2">
    <source>
        <dbReference type="EnsemblMetazoa" id="SMAR006768-PA"/>
    </source>
</evidence>
<name>T1IZT3_STRMM</name>
<dbReference type="GO" id="GO:0005868">
    <property type="term" value="C:cytoplasmic dynein complex"/>
    <property type="evidence" value="ECO:0007669"/>
    <property type="project" value="TreeGrafter"/>
</dbReference>
<sequence length="89" mass="10300">MADEDEAVNTYQIRPRTHHKFQPGVVKVLIQESLNEDLDGKTYDVDGATDWCKGLTEKITQKMKELKTFKRYKYVVQVVVGERRGQGIK</sequence>
<dbReference type="PANTHER" id="PTHR21255:SF7">
    <property type="entry name" value="DYNEIN LIGHT CHAIN TCTEX-TYPE PROTEIN 2B"/>
    <property type="match status" value="1"/>
</dbReference>
<organism evidence="2 3">
    <name type="scientific">Strigamia maritima</name>
    <name type="common">European centipede</name>
    <name type="synonym">Geophilus maritimus</name>
    <dbReference type="NCBI Taxonomy" id="126957"/>
    <lineage>
        <taxon>Eukaryota</taxon>
        <taxon>Metazoa</taxon>
        <taxon>Ecdysozoa</taxon>
        <taxon>Arthropoda</taxon>
        <taxon>Myriapoda</taxon>
        <taxon>Chilopoda</taxon>
        <taxon>Pleurostigmophora</taxon>
        <taxon>Geophilomorpha</taxon>
        <taxon>Linotaeniidae</taxon>
        <taxon>Strigamia</taxon>
    </lineage>
</organism>
<dbReference type="Gene3D" id="3.30.1140.40">
    <property type="entry name" value="Tctex-1"/>
    <property type="match status" value="1"/>
</dbReference>
<dbReference type="GO" id="GO:0005737">
    <property type="term" value="C:cytoplasm"/>
    <property type="evidence" value="ECO:0007669"/>
    <property type="project" value="TreeGrafter"/>
</dbReference>
<dbReference type="InterPro" id="IPR005334">
    <property type="entry name" value="Tctex-1-like"/>
</dbReference>
<evidence type="ECO:0000256" key="1">
    <source>
        <dbReference type="ARBA" id="ARBA00005361"/>
    </source>
</evidence>
<dbReference type="InterPro" id="IPR038586">
    <property type="entry name" value="Tctex-1-like_sf"/>
</dbReference>
<dbReference type="eggNOG" id="KOG4108">
    <property type="taxonomic scope" value="Eukaryota"/>
</dbReference>
<evidence type="ECO:0008006" key="4">
    <source>
        <dbReference type="Google" id="ProtNLM"/>
    </source>
</evidence>
<dbReference type="Proteomes" id="UP000014500">
    <property type="component" value="Unassembled WGS sequence"/>
</dbReference>
<reference evidence="3" key="1">
    <citation type="submission" date="2011-05" db="EMBL/GenBank/DDBJ databases">
        <authorList>
            <person name="Richards S.R."/>
            <person name="Qu J."/>
            <person name="Jiang H."/>
            <person name="Jhangiani S.N."/>
            <person name="Agravi P."/>
            <person name="Goodspeed R."/>
            <person name="Gross S."/>
            <person name="Mandapat C."/>
            <person name="Jackson L."/>
            <person name="Mathew T."/>
            <person name="Pu L."/>
            <person name="Thornton R."/>
            <person name="Saada N."/>
            <person name="Wilczek-Boney K.B."/>
            <person name="Lee S."/>
            <person name="Kovar C."/>
            <person name="Wu Y."/>
            <person name="Scherer S.E."/>
            <person name="Worley K.C."/>
            <person name="Muzny D.M."/>
            <person name="Gibbs R."/>
        </authorList>
    </citation>
    <scope>NUCLEOTIDE SEQUENCE</scope>
    <source>
        <strain evidence="3">Brora</strain>
    </source>
</reference>
<proteinExistence type="inferred from homology"/>
<dbReference type="OMA" id="IRPRTHH"/>
<evidence type="ECO:0000313" key="3">
    <source>
        <dbReference type="Proteomes" id="UP000014500"/>
    </source>
</evidence>